<feature type="chain" id="PRO_5025355104" evidence="3">
    <location>
        <begin position="18"/>
        <end position="240"/>
    </location>
</feature>
<evidence type="ECO:0000256" key="2">
    <source>
        <dbReference type="ARBA" id="ARBA00022801"/>
    </source>
</evidence>
<dbReference type="InterPro" id="IPR013103">
    <property type="entry name" value="RVT_2"/>
</dbReference>
<evidence type="ECO:0000259" key="4">
    <source>
        <dbReference type="Pfam" id="PF07727"/>
    </source>
</evidence>
<keyword evidence="1" id="KW-0479">Metal-binding</keyword>
<dbReference type="EMBL" id="BKCJ010193950">
    <property type="protein sequence ID" value="GEY61737.1"/>
    <property type="molecule type" value="Genomic_DNA"/>
</dbReference>
<evidence type="ECO:0000313" key="5">
    <source>
        <dbReference type="EMBL" id="GEY61737.1"/>
    </source>
</evidence>
<dbReference type="PANTHER" id="PTHR42648">
    <property type="entry name" value="TRANSPOSASE, PUTATIVE-RELATED"/>
    <property type="match status" value="1"/>
</dbReference>
<dbReference type="AlphaFoldDB" id="A0A699HRG9"/>
<organism evidence="5">
    <name type="scientific">Tanacetum cinerariifolium</name>
    <name type="common">Dalmatian daisy</name>
    <name type="synonym">Chrysanthemum cinerariifolium</name>
    <dbReference type="NCBI Taxonomy" id="118510"/>
    <lineage>
        <taxon>Eukaryota</taxon>
        <taxon>Viridiplantae</taxon>
        <taxon>Streptophyta</taxon>
        <taxon>Embryophyta</taxon>
        <taxon>Tracheophyta</taxon>
        <taxon>Spermatophyta</taxon>
        <taxon>Magnoliopsida</taxon>
        <taxon>eudicotyledons</taxon>
        <taxon>Gunneridae</taxon>
        <taxon>Pentapetalae</taxon>
        <taxon>asterids</taxon>
        <taxon>campanulids</taxon>
        <taxon>Asterales</taxon>
        <taxon>Asteraceae</taxon>
        <taxon>Asteroideae</taxon>
        <taxon>Anthemideae</taxon>
        <taxon>Anthemidinae</taxon>
        <taxon>Tanacetum</taxon>
    </lineage>
</organism>
<sequence length="240" mass="27718">MLTFANLPLFLWAEAIATACFTQNRSIIHKRFDKTPYELMNKRKPNIKFFCVFGCRCYLLYDFPSNQEEVFQESFESFQGEPSLSSLNDDVQKRSEEVRVPSSNTQSISNNMIPNVDEASTSHNVFNERLEDSYFDAIGYSQQEGMDYDETFAPVARIKAIRLFLAYAAHKDFIVFQMDVKTVFLNGILKEEVYVGQPSGFVSKQYPDHMYALDNALYGLKQAPWAWYNGLLQFLIDNGF</sequence>
<dbReference type="Pfam" id="PF07727">
    <property type="entry name" value="RVT_2"/>
    <property type="match status" value="1"/>
</dbReference>
<comment type="caution">
    <text evidence="5">The sequence shown here is derived from an EMBL/GenBank/DDBJ whole genome shotgun (WGS) entry which is preliminary data.</text>
</comment>
<accession>A0A699HRG9</accession>
<proteinExistence type="predicted"/>
<feature type="domain" description="Reverse transcriptase Ty1/copia-type" evidence="4">
    <location>
        <begin position="137"/>
        <end position="240"/>
    </location>
</feature>
<dbReference type="GO" id="GO:0046872">
    <property type="term" value="F:metal ion binding"/>
    <property type="evidence" value="ECO:0007669"/>
    <property type="project" value="UniProtKB-KW"/>
</dbReference>
<dbReference type="PANTHER" id="PTHR42648:SF18">
    <property type="entry name" value="RETROTRANSPOSON, UNCLASSIFIED-LIKE PROTEIN"/>
    <property type="match status" value="1"/>
</dbReference>
<keyword evidence="2" id="KW-0378">Hydrolase</keyword>
<reference evidence="5" key="1">
    <citation type="journal article" date="2019" name="Sci. Rep.">
        <title>Draft genome of Tanacetum cinerariifolium, the natural source of mosquito coil.</title>
        <authorList>
            <person name="Yamashiro T."/>
            <person name="Shiraishi A."/>
            <person name="Satake H."/>
            <person name="Nakayama K."/>
        </authorList>
    </citation>
    <scope>NUCLEOTIDE SEQUENCE</scope>
</reference>
<dbReference type="InterPro" id="IPR039537">
    <property type="entry name" value="Retrotran_Ty1/copia-like"/>
</dbReference>
<keyword evidence="3" id="KW-0732">Signal</keyword>
<protein>
    <submittedName>
        <fullName evidence="5">Retrotransposon protein, putative, unclassified</fullName>
    </submittedName>
</protein>
<gene>
    <name evidence="5" type="ORF">Tci_433711</name>
</gene>
<evidence type="ECO:0000256" key="3">
    <source>
        <dbReference type="SAM" id="SignalP"/>
    </source>
</evidence>
<feature type="signal peptide" evidence="3">
    <location>
        <begin position="1"/>
        <end position="17"/>
    </location>
</feature>
<name>A0A699HRG9_TANCI</name>
<evidence type="ECO:0000256" key="1">
    <source>
        <dbReference type="ARBA" id="ARBA00022723"/>
    </source>
</evidence>
<dbReference type="GO" id="GO:0016787">
    <property type="term" value="F:hydrolase activity"/>
    <property type="evidence" value="ECO:0007669"/>
    <property type="project" value="UniProtKB-KW"/>
</dbReference>